<evidence type="ECO:0000259" key="3">
    <source>
        <dbReference type="Pfam" id="PF01321"/>
    </source>
</evidence>
<sequence length="366" mass="39629">MIKSRLAALRRLLKKQGLDALLVTLPANRRYLSGFTPDDGQWGESSGALLICQTAALLLTDFRYELTARAQAPYLETIVYTQGLAPLLRVIAPELGLKNLAYESEAMLDNWRLRLEKSLPGVELKPTLGLVSKLRVKKNSAEIRALAASLALMEKVLDQTLAGELIGRREREVALSIARAVEDAGAEGVSFPPTVASGPNGAEPHAESGERVIERGDVIVFDVGAKLNGYCSDISRTVVAGGLEAADERFAKVYGTTLAAKNRAYQEIMPHMTGGEADGIARQVIDQAGFGARFGHSLGHGVGLQTHEEPHVGPRSEEVLEPGMVFTIEPGIYLPGWGGVRLEDMVLLTEEGCMRLGKLDRFYDLP</sequence>
<dbReference type="SUPFAM" id="SSF55920">
    <property type="entry name" value="Creatinase/aminopeptidase"/>
    <property type="match status" value="1"/>
</dbReference>
<gene>
    <name evidence="4" type="ORF">FAK_13790</name>
</gene>
<feature type="domain" description="Peptidase M24" evidence="2">
    <location>
        <begin position="147"/>
        <end position="350"/>
    </location>
</feature>
<dbReference type="Pfam" id="PF01321">
    <property type="entry name" value="Creatinase_N"/>
    <property type="match status" value="1"/>
</dbReference>
<dbReference type="InterPro" id="IPR050659">
    <property type="entry name" value="Peptidase_M24B"/>
</dbReference>
<dbReference type="Gene3D" id="3.40.350.10">
    <property type="entry name" value="Creatinase/prolidase N-terminal domain"/>
    <property type="match status" value="1"/>
</dbReference>
<dbReference type="PANTHER" id="PTHR46112">
    <property type="entry name" value="AMINOPEPTIDASE"/>
    <property type="match status" value="1"/>
</dbReference>
<dbReference type="InterPro" id="IPR000587">
    <property type="entry name" value="Creatinase_N"/>
</dbReference>
<evidence type="ECO:0000313" key="5">
    <source>
        <dbReference type="Proteomes" id="UP001366166"/>
    </source>
</evidence>
<proteinExistence type="predicted"/>
<dbReference type="AlphaFoldDB" id="A0AAU9EB01"/>
<feature type="domain" description="Creatinase N-terminal" evidence="3">
    <location>
        <begin position="5"/>
        <end position="136"/>
    </location>
</feature>
<dbReference type="SUPFAM" id="SSF53092">
    <property type="entry name" value="Creatinase/prolidase N-terminal domain"/>
    <property type="match status" value="1"/>
</dbReference>
<dbReference type="Proteomes" id="UP001366166">
    <property type="component" value="Chromosome"/>
</dbReference>
<dbReference type="Pfam" id="PF00557">
    <property type="entry name" value="Peptidase_M24"/>
    <property type="match status" value="1"/>
</dbReference>
<feature type="region of interest" description="Disordered" evidence="1">
    <location>
        <begin position="189"/>
        <end position="208"/>
    </location>
</feature>
<dbReference type="InterPro" id="IPR000994">
    <property type="entry name" value="Pept_M24"/>
</dbReference>
<dbReference type="InterPro" id="IPR001714">
    <property type="entry name" value="Pept_M24_MAP"/>
</dbReference>
<accession>A0AAU9EB01</accession>
<name>A0AAU9EB01_9BACT</name>
<evidence type="ECO:0000313" key="4">
    <source>
        <dbReference type="EMBL" id="BEQ14313.1"/>
    </source>
</evidence>
<dbReference type="EMBL" id="AP028679">
    <property type="protein sequence ID" value="BEQ14313.1"/>
    <property type="molecule type" value="Genomic_DNA"/>
</dbReference>
<dbReference type="CDD" id="cd01092">
    <property type="entry name" value="APP-like"/>
    <property type="match status" value="1"/>
</dbReference>
<dbReference type="Gene3D" id="3.90.230.10">
    <property type="entry name" value="Creatinase/methionine aminopeptidase superfamily"/>
    <property type="match status" value="1"/>
</dbReference>
<organism evidence="4 5">
    <name type="scientific">Desulfoferula mesophila</name>
    <dbReference type="NCBI Taxonomy" id="3058419"/>
    <lineage>
        <taxon>Bacteria</taxon>
        <taxon>Pseudomonadati</taxon>
        <taxon>Thermodesulfobacteriota</taxon>
        <taxon>Desulfarculia</taxon>
        <taxon>Desulfarculales</taxon>
        <taxon>Desulfarculaceae</taxon>
        <taxon>Desulfoferula</taxon>
    </lineage>
</organism>
<dbReference type="RefSeq" id="WP_338606028.1">
    <property type="nucleotide sequence ID" value="NZ_AP028679.1"/>
</dbReference>
<dbReference type="PRINTS" id="PR00599">
    <property type="entry name" value="MAPEPTIDASE"/>
</dbReference>
<dbReference type="InterPro" id="IPR029149">
    <property type="entry name" value="Creatin/AminoP/Spt16_N"/>
</dbReference>
<evidence type="ECO:0000256" key="1">
    <source>
        <dbReference type="SAM" id="MobiDB-lite"/>
    </source>
</evidence>
<dbReference type="PANTHER" id="PTHR46112:SF8">
    <property type="entry name" value="CYTOPLASMIC PEPTIDASE PEPQ-RELATED"/>
    <property type="match status" value="1"/>
</dbReference>
<protein>
    <submittedName>
        <fullName evidence="4">Peptidase M24</fullName>
    </submittedName>
</protein>
<evidence type="ECO:0000259" key="2">
    <source>
        <dbReference type="Pfam" id="PF00557"/>
    </source>
</evidence>
<reference evidence="5" key="1">
    <citation type="journal article" date="2023" name="Arch. Microbiol.">
        <title>Desulfoferula mesophilus gen. nov. sp. nov., a mesophilic sulfate-reducing bacterium isolated from a brackish lake sediment.</title>
        <authorList>
            <person name="Watanabe T."/>
            <person name="Yabe T."/>
            <person name="Tsuji J.M."/>
            <person name="Fukui M."/>
        </authorList>
    </citation>
    <scope>NUCLEOTIDE SEQUENCE [LARGE SCALE GENOMIC DNA]</scope>
    <source>
        <strain evidence="5">12FAK</strain>
    </source>
</reference>
<dbReference type="GO" id="GO:0008235">
    <property type="term" value="F:metalloexopeptidase activity"/>
    <property type="evidence" value="ECO:0007669"/>
    <property type="project" value="UniProtKB-ARBA"/>
</dbReference>
<dbReference type="KEGG" id="dmp:FAK_13790"/>
<dbReference type="GO" id="GO:0004177">
    <property type="term" value="F:aminopeptidase activity"/>
    <property type="evidence" value="ECO:0007669"/>
    <property type="project" value="UniProtKB-ARBA"/>
</dbReference>
<keyword evidence="5" id="KW-1185">Reference proteome</keyword>
<dbReference type="InterPro" id="IPR036005">
    <property type="entry name" value="Creatinase/aminopeptidase-like"/>
</dbReference>